<dbReference type="EMBL" id="BAABME010002468">
    <property type="protein sequence ID" value="GAA0154768.1"/>
    <property type="molecule type" value="Genomic_DNA"/>
</dbReference>
<feature type="compositionally biased region" description="Basic and acidic residues" evidence="2">
    <location>
        <begin position="1"/>
        <end position="26"/>
    </location>
</feature>
<dbReference type="InterPro" id="IPR000477">
    <property type="entry name" value="RT_dom"/>
</dbReference>
<gene>
    <name evidence="4" type="ORF">LIER_12656</name>
</gene>
<dbReference type="SUPFAM" id="SSF56672">
    <property type="entry name" value="DNA/RNA polymerases"/>
    <property type="match status" value="1"/>
</dbReference>
<evidence type="ECO:0000256" key="1">
    <source>
        <dbReference type="SAM" id="Coils"/>
    </source>
</evidence>
<feature type="region of interest" description="Disordered" evidence="2">
    <location>
        <begin position="1"/>
        <end position="27"/>
    </location>
</feature>
<evidence type="ECO:0000313" key="4">
    <source>
        <dbReference type="EMBL" id="GAA0154768.1"/>
    </source>
</evidence>
<dbReference type="PANTHER" id="PTHR24559">
    <property type="entry name" value="TRANSPOSON TY3-I GAG-POL POLYPROTEIN"/>
    <property type="match status" value="1"/>
</dbReference>
<evidence type="ECO:0000259" key="3">
    <source>
        <dbReference type="Pfam" id="PF00078"/>
    </source>
</evidence>
<organism evidence="4 5">
    <name type="scientific">Lithospermum erythrorhizon</name>
    <name type="common">Purple gromwell</name>
    <name type="synonym">Lithospermum officinale var. erythrorhizon</name>
    <dbReference type="NCBI Taxonomy" id="34254"/>
    <lineage>
        <taxon>Eukaryota</taxon>
        <taxon>Viridiplantae</taxon>
        <taxon>Streptophyta</taxon>
        <taxon>Embryophyta</taxon>
        <taxon>Tracheophyta</taxon>
        <taxon>Spermatophyta</taxon>
        <taxon>Magnoliopsida</taxon>
        <taxon>eudicotyledons</taxon>
        <taxon>Gunneridae</taxon>
        <taxon>Pentapetalae</taxon>
        <taxon>asterids</taxon>
        <taxon>lamiids</taxon>
        <taxon>Boraginales</taxon>
        <taxon>Boraginaceae</taxon>
        <taxon>Boraginoideae</taxon>
        <taxon>Lithospermeae</taxon>
        <taxon>Lithospermum</taxon>
    </lineage>
</organism>
<comment type="caution">
    <text evidence="4">The sequence shown here is derived from an EMBL/GenBank/DDBJ whole genome shotgun (WGS) entry which is preliminary data.</text>
</comment>
<keyword evidence="1" id="KW-0175">Coiled coil</keyword>
<sequence length="397" mass="45122">MAEKGRGKCPMKDTRRRSLEPKRQSSLDRIWVPDRGYSWANLPRGGAFSHLEGDPKKKNEGKSGGSDSGSARRAHAKMDINATTTGARPDFPNLSFSRKDFEGIECSHEDPLVITTVIVNFEVDRMLVDTQIFVDILLLDVYPKLGMSRAEIRPVAIPLVGFTDVIRELLFPTWMANEVLVPKPNGTWMCIDFTSINKACPKDYYPLPNIDRLIDSSAGYKEVDFLDTFRGYHKIFMAEEDVEKTGLITEYGIYCRKEMAFGLRNVGATYQWMVNRVFSTEISRNMKIYVYDMLIKSRKAEDHKANLRESLKNLRRNKLRLNLNKCVFGVNLGKFLRFISRAGDRSLPFFKAIKKAKEFEWTSDLSNRSRNSSNTSSSPLLAGPVAGDVLQLYLVVS</sequence>
<evidence type="ECO:0000256" key="2">
    <source>
        <dbReference type="SAM" id="MobiDB-lite"/>
    </source>
</evidence>
<accession>A0AAV3PUP1</accession>
<feature type="domain" description="Reverse transcriptase" evidence="3">
    <location>
        <begin position="181"/>
        <end position="335"/>
    </location>
</feature>
<keyword evidence="5" id="KW-1185">Reference proteome</keyword>
<name>A0AAV3PUP1_LITER</name>
<dbReference type="AlphaFoldDB" id="A0AAV3PUP1"/>
<feature type="compositionally biased region" description="Basic and acidic residues" evidence="2">
    <location>
        <begin position="51"/>
        <end position="61"/>
    </location>
</feature>
<dbReference type="InterPro" id="IPR053134">
    <property type="entry name" value="RNA-dir_DNA_polymerase"/>
</dbReference>
<protein>
    <recommendedName>
        <fullName evidence="3">Reverse transcriptase domain-containing protein</fullName>
    </recommendedName>
</protein>
<dbReference type="PANTHER" id="PTHR24559:SF444">
    <property type="entry name" value="REVERSE TRANSCRIPTASE DOMAIN-CONTAINING PROTEIN"/>
    <property type="match status" value="1"/>
</dbReference>
<dbReference type="InterPro" id="IPR043128">
    <property type="entry name" value="Rev_trsase/Diguanyl_cyclase"/>
</dbReference>
<dbReference type="Gene3D" id="3.30.70.270">
    <property type="match status" value="1"/>
</dbReference>
<dbReference type="InterPro" id="IPR043502">
    <property type="entry name" value="DNA/RNA_pol_sf"/>
</dbReference>
<reference evidence="4 5" key="1">
    <citation type="submission" date="2024-01" db="EMBL/GenBank/DDBJ databases">
        <title>The complete chloroplast genome sequence of Lithospermum erythrorhizon: insights into the phylogenetic relationship among Boraginaceae species and the maternal lineages of purple gromwells.</title>
        <authorList>
            <person name="Okada T."/>
            <person name="Watanabe K."/>
        </authorList>
    </citation>
    <scope>NUCLEOTIDE SEQUENCE [LARGE SCALE GENOMIC DNA]</scope>
</reference>
<feature type="region of interest" description="Disordered" evidence="2">
    <location>
        <begin position="44"/>
        <end position="74"/>
    </location>
</feature>
<dbReference type="Gene3D" id="3.10.10.10">
    <property type="entry name" value="HIV Type 1 Reverse Transcriptase, subunit A, domain 1"/>
    <property type="match status" value="1"/>
</dbReference>
<dbReference type="CDD" id="cd01647">
    <property type="entry name" value="RT_LTR"/>
    <property type="match status" value="1"/>
</dbReference>
<evidence type="ECO:0000313" key="5">
    <source>
        <dbReference type="Proteomes" id="UP001454036"/>
    </source>
</evidence>
<proteinExistence type="predicted"/>
<dbReference type="Pfam" id="PF00078">
    <property type="entry name" value="RVT_1"/>
    <property type="match status" value="1"/>
</dbReference>
<feature type="coiled-coil region" evidence="1">
    <location>
        <begin position="297"/>
        <end position="324"/>
    </location>
</feature>
<dbReference type="Proteomes" id="UP001454036">
    <property type="component" value="Unassembled WGS sequence"/>
</dbReference>